<organism evidence="3 4">
    <name type="scientific">Phytophthora sojae (strain P6497)</name>
    <name type="common">Soybean stem and root rot agent</name>
    <name type="synonym">Phytophthora megasperma f. sp. glycines</name>
    <dbReference type="NCBI Taxonomy" id="1094619"/>
    <lineage>
        <taxon>Eukaryota</taxon>
        <taxon>Sar</taxon>
        <taxon>Stramenopiles</taxon>
        <taxon>Oomycota</taxon>
        <taxon>Peronosporomycetes</taxon>
        <taxon>Peronosporales</taxon>
        <taxon>Peronosporaceae</taxon>
        <taxon>Phytophthora</taxon>
    </lineage>
</organism>
<proteinExistence type="predicted"/>
<reference evidence="3 4" key="1">
    <citation type="journal article" date="2006" name="Science">
        <title>Phytophthora genome sequences uncover evolutionary origins and mechanisms of pathogenesis.</title>
        <authorList>
            <person name="Tyler B.M."/>
            <person name="Tripathy S."/>
            <person name="Zhang X."/>
            <person name="Dehal P."/>
            <person name="Jiang R.H."/>
            <person name="Aerts A."/>
            <person name="Arredondo F.D."/>
            <person name="Baxter L."/>
            <person name="Bensasson D."/>
            <person name="Beynon J.L."/>
            <person name="Chapman J."/>
            <person name="Damasceno C.M."/>
            <person name="Dorrance A.E."/>
            <person name="Dou D."/>
            <person name="Dickerman A.W."/>
            <person name="Dubchak I.L."/>
            <person name="Garbelotto M."/>
            <person name="Gijzen M."/>
            <person name="Gordon S.G."/>
            <person name="Govers F."/>
            <person name="Grunwald N.J."/>
            <person name="Huang W."/>
            <person name="Ivors K.L."/>
            <person name="Jones R.W."/>
            <person name="Kamoun S."/>
            <person name="Krampis K."/>
            <person name="Lamour K.H."/>
            <person name="Lee M.K."/>
            <person name="McDonald W.H."/>
            <person name="Medina M."/>
            <person name="Meijer H.J."/>
            <person name="Nordberg E.K."/>
            <person name="Maclean D.J."/>
            <person name="Ospina-Giraldo M.D."/>
            <person name="Morris P.F."/>
            <person name="Phuntumart V."/>
            <person name="Putnam N.H."/>
            <person name="Rash S."/>
            <person name="Rose J.K."/>
            <person name="Sakihama Y."/>
            <person name="Salamov A.A."/>
            <person name="Savidor A."/>
            <person name="Scheuring C.F."/>
            <person name="Smith B.M."/>
            <person name="Sobral B.W."/>
            <person name="Terry A."/>
            <person name="Torto-Alalibo T.A."/>
            <person name="Win J."/>
            <person name="Xu Z."/>
            <person name="Zhang H."/>
            <person name="Grigoriev I.V."/>
            <person name="Rokhsar D.S."/>
            <person name="Boore J.L."/>
        </authorList>
    </citation>
    <scope>NUCLEOTIDE SEQUENCE [LARGE SCALE GENOMIC DNA]</scope>
    <source>
        <strain evidence="3 4">P6497</strain>
    </source>
</reference>
<feature type="compositionally biased region" description="Basic and acidic residues" evidence="1">
    <location>
        <begin position="92"/>
        <end position="114"/>
    </location>
</feature>
<dbReference type="Proteomes" id="UP000002640">
    <property type="component" value="Unassembled WGS sequence"/>
</dbReference>
<dbReference type="OMA" id="AMERNIT"/>
<keyword evidence="4" id="KW-1185">Reference proteome</keyword>
<feature type="region of interest" description="Disordered" evidence="1">
    <location>
        <begin position="90"/>
        <end position="124"/>
    </location>
</feature>
<gene>
    <name evidence="3" type="ORF">PHYSODRAFT_532432</name>
</gene>
<dbReference type="KEGG" id="psoj:PHYSODRAFT_532432"/>
<feature type="compositionally biased region" description="Low complexity" evidence="1">
    <location>
        <begin position="115"/>
        <end position="124"/>
    </location>
</feature>
<keyword evidence="2" id="KW-1133">Transmembrane helix</keyword>
<accession>G5AD62</accession>
<dbReference type="GeneID" id="20661744"/>
<name>G5AD62_PHYSP</name>
<protein>
    <submittedName>
        <fullName evidence="3">Uncharacterized protein</fullName>
    </submittedName>
</protein>
<evidence type="ECO:0000313" key="4">
    <source>
        <dbReference type="Proteomes" id="UP000002640"/>
    </source>
</evidence>
<keyword evidence="2" id="KW-0812">Transmembrane</keyword>
<dbReference type="InParanoid" id="G5AD62"/>
<feature type="non-terminal residue" evidence="3">
    <location>
        <position position="1"/>
    </location>
</feature>
<dbReference type="EMBL" id="JH159164">
    <property type="protein sequence ID" value="EGZ06116.1"/>
    <property type="molecule type" value="Genomic_DNA"/>
</dbReference>
<dbReference type="AlphaFoldDB" id="G5AD62"/>
<keyword evidence="2" id="KW-0472">Membrane</keyword>
<feature type="region of interest" description="Disordered" evidence="1">
    <location>
        <begin position="1"/>
        <end position="56"/>
    </location>
</feature>
<evidence type="ECO:0000256" key="1">
    <source>
        <dbReference type="SAM" id="MobiDB-lite"/>
    </source>
</evidence>
<feature type="transmembrane region" description="Helical" evidence="2">
    <location>
        <begin position="133"/>
        <end position="155"/>
    </location>
</feature>
<evidence type="ECO:0000313" key="3">
    <source>
        <dbReference type="EMBL" id="EGZ06116.1"/>
    </source>
</evidence>
<sequence>VLAVAEPLHNAPYTPTDSNTEERSDSIFTTLSDDGLMAGTGTGTRRRLEPLPTASAKELASDSIYTPLSHNGPMAGMATWRLEPLPTGRHMRALEDGDGDGKDSSDSGSDHDDNSNVSSNGHKSSSSFFDHSAVVIVVGVVAVVLAITGVMMVVVRRRRSRAMERNITATSLQASELSPAPPVGVVYARQ</sequence>
<evidence type="ECO:0000256" key="2">
    <source>
        <dbReference type="SAM" id="Phobius"/>
    </source>
</evidence>
<dbReference type="RefSeq" id="XP_009538013.1">
    <property type="nucleotide sequence ID" value="XM_009539718.1"/>
</dbReference>